<feature type="compositionally biased region" description="Low complexity" evidence="10">
    <location>
        <begin position="414"/>
        <end position="424"/>
    </location>
</feature>
<feature type="region of interest" description="Disordered" evidence="10">
    <location>
        <begin position="379"/>
        <end position="434"/>
    </location>
</feature>
<keyword evidence="11" id="KW-0378">Hydrolase</keyword>
<dbReference type="GO" id="GO:0016787">
    <property type="term" value="F:hydrolase activity"/>
    <property type="evidence" value="ECO:0007669"/>
    <property type="project" value="UniProtKB-KW"/>
</dbReference>
<evidence type="ECO:0000256" key="8">
    <source>
        <dbReference type="ARBA" id="ARBA00023288"/>
    </source>
</evidence>
<evidence type="ECO:0000313" key="11">
    <source>
        <dbReference type="EMBL" id="KAK4138077.1"/>
    </source>
</evidence>
<dbReference type="Pfam" id="PF03198">
    <property type="entry name" value="Glyco_hydro_72"/>
    <property type="match status" value="1"/>
</dbReference>
<comment type="caution">
    <text evidence="11">The sequence shown here is derived from an EMBL/GenBank/DDBJ whole genome shotgun (WGS) entry which is preliminary data.</text>
</comment>
<dbReference type="Proteomes" id="UP001304895">
    <property type="component" value="Unassembled WGS sequence"/>
</dbReference>
<keyword evidence="6 9" id="KW-0472">Membrane</keyword>
<keyword evidence="3 9" id="KW-0336">GPI-anchor</keyword>
<keyword evidence="8 9" id="KW-0449">Lipoprotein</keyword>
<comment type="similarity">
    <text evidence="2 9">Belongs to the glycosyl hydrolase 72 family.</text>
</comment>
<name>A0AAN6URW7_9PEZI</name>
<comment type="function">
    <text evidence="9">Splits internally a 1,3-beta-glucan molecule and transfers the newly generated reducing end (the donor) to the non-reducing end of another 1,3-beta-glucan molecule (the acceptor) forming a 1,3-beta linkage, resulting in the elongation of 1,3-beta-glucan chains in the cell wall.</text>
</comment>
<dbReference type="SUPFAM" id="SSF51445">
    <property type="entry name" value="(Trans)glycosidases"/>
    <property type="match status" value="1"/>
</dbReference>
<keyword evidence="7" id="KW-0325">Glycoprotein</keyword>
<evidence type="ECO:0000256" key="7">
    <source>
        <dbReference type="ARBA" id="ARBA00023180"/>
    </source>
</evidence>
<keyword evidence="12" id="KW-1185">Reference proteome</keyword>
<accession>A0AAN6URW7</accession>
<evidence type="ECO:0000256" key="3">
    <source>
        <dbReference type="ARBA" id="ARBA00022622"/>
    </source>
</evidence>
<dbReference type="AlphaFoldDB" id="A0AAN6URW7"/>
<dbReference type="PANTHER" id="PTHR31468:SF5">
    <property type="entry name" value="1,3-BETA-GLUCANOSYLTRANSFERASE GAS5"/>
    <property type="match status" value="1"/>
</dbReference>
<reference evidence="11" key="2">
    <citation type="submission" date="2023-05" db="EMBL/GenBank/DDBJ databases">
        <authorList>
            <consortium name="Lawrence Berkeley National Laboratory"/>
            <person name="Steindorff A."/>
            <person name="Hensen N."/>
            <person name="Bonometti L."/>
            <person name="Westerberg I."/>
            <person name="Brannstrom I.O."/>
            <person name="Guillou S."/>
            <person name="Cros-Aarteil S."/>
            <person name="Calhoun S."/>
            <person name="Haridas S."/>
            <person name="Kuo A."/>
            <person name="Mondo S."/>
            <person name="Pangilinan J."/>
            <person name="Riley R."/>
            <person name="Labutti K."/>
            <person name="Andreopoulos B."/>
            <person name="Lipzen A."/>
            <person name="Chen C."/>
            <person name="Yanf M."/>
            <person name="Daum C."/>
            <person name="Ng V."/>
            <person name="Clum A."/>
            <person name="Ohm R."/>
            <person name="Martin F."/>
            <person name="Silar P."/>
            <person name="Natvig D."/>
            <person name="Lalanne C."/>
            <person name="Gautier V."/>
            <person name="Ament-Velasquez S.L."/>
            <person name="Kruys A."/>
            <person name="Hutchinson M.I."/>
            <person name="Powell A.J."/>
            <person name="Barry K."/>
            <person name="Miller A.N."/>
            <person name="Grigoriev I.V."/>
            <person name="Debuchy R."/>
            <person name="Gladieux P."/>
            <person name="Thoren M.H."/>
            <person name="Johannesson H."/>
        </authorList>
    </citation>
    <scope>NUCLEOTIDE SEQUENCE</scope>
    <source>
        <strain evidence="11">CBS 123565</strain>
    </source>
</reference>
<dbReference type="GO" id="GO:0031505">
    <property type="term" value="P:fungal-type cell wall organization"/>
    <property type="evidence" value="ECO:0007669"/>
    <property type="project" value="TreeGrafter"/>
</dbReference>
<comment type="subcellular location">
    <subcellularLocation>
        <location evidence="1 9">Cell membrane</location>
        <topology evidence="1 9">Lipid-anchor</topology>
        <topology evidence="1 9">GPI-anchor</topology>
    </subcellularLocation>
</comment>
<proteinExistence type="inferred from homology"/>
<evidence type="ECO:0000313" key="12">
    <source>
        <dbReference type="Proteomes" id="UP001304895"/>
    </source>
</evidence>
<sequence length="461" mass="49573">MRSLAGVPVLALTLVFGAATVTGTWNYSGRLSTRAPGPPITVSGNAFWQGNTRFYIRGLDYQPGGSSAMQDPLADPVVCQRDIAEFRKLGINTIRVYITDNSANHDECMRALADAGMYAIIDANNPLYSINRLDPAPSYNAYYLQSVFATIDEFAKYDNTLAFFSGNEVVNDQSSSILAAPYVKATTRDMRQYIRSRGYRNVPVGYSAADVAQNRMQLAQYMNCGTDDERSDFFAFNDYSWCNSDFKTAGWDEKVKIFRDYGIPIFLSEYGCLTNGRDFGEVAALMSSNMTSVYSGGLVYEYSLEENGFGIVKIPYPHAPAVEEQDGFARLARTLAANPAPQEDGGFAYPSHAAACPTKSSDWPVGTSLLPATPEKAKKFMTEGAGPGPGLKGEGSQHATDEKSTGTGDAGRGSATTAALTSSSENVVSNTHGKNVGNVEKTPLVVGAVVIVLSLSGTLLL</sequence>
<evidence type="ECO:0000256" key="5">
    <source>
        <dbReference type="ARBA" id="ARBA00022729"/>
    </source>
</evidence>
<evidence type="ECO:0000256" key="10">
    <source>
        <dbReference type="SAM" id="MobiDB-lite"/>
    </source>
</evidence>
<keyword evidence="5" id="KW-0732">Signal</keyword>
<dbReference type="InterPro" id="IPR004886">
    <property type="entry name" value="Glucanosyltransferase"/>
</dbReference>
<gene>
    <name evidence="11" type="ORF">BT67DRAFT_460488</name>
</gene>
<dbReference type="GO" id="GO:0098552">
    <property type="term" value="C:side of membrane"/>
    <property type="evidence" value="ECO:0007669"/>
    <property type="project" value="UniProtKB-KW"/>
</dbReference>
<protein>
    <recommendedName>
        <fullName evidence="9">1,3-beta-glucanosyltransferase</fullName>
        <ecNumber evidence="9">2.4.1.-</ecNumber>
    </recommendedName>
</protein>
<evidence type="ECO:0000256" key="1">
    <source>
        <dbReference type="ARBA" id="ARBA00004609"/>
    </source>
</evidence>
<dbReference type="GO" id="GO:0071970">
    <property type="term" value="P:fungal-type cell wall (1-&gt;3)-beta-D-glucan biosynthetic process"/>
    <property type="evidence" value="ECO:0007669"/>
    <property type="project" value="TreeGrafter"/>
</dbReference>
<evidence type="ECO:0000256" key="4">
    <source>
        <dbReference type="ARBA" id="ARBA00022679"/>
    </source>
</evidence>
<evidence type="ECO:0000256" key="9">
    <source>
        <dbReference type="RuleBase" id="RU361209"/>
    </source>
</evidence>
<dbReference type="GO" id="GO:0005886">
    <property type="term" value="C:plasma membrane"/>
    <property type="evidence" value="ECO:0007669"/>
    <property type="project" value="UniProtKB-SubCell"/>
</dbReference>
<keyword evidence="4 9" id="KW-0808">Transferase</keyword>
<dbReference type="Gene3D" id="3.20.20.80">
    <property type="entry name" value="Glycosidases"/>
    <property type="match status" value="1"/>
</dbReference>
<dbReference type="EMBL" id="MU853402">
    <property type="protein sequence ID" value="KAK4138077.1"/>
    <property type="molecule type" value="Genomic_DNA"/>
</dbReference>
<dbReference type="GO" id="GO:0042124">
    <property type="term" value="F:1,3-beta-glucanosyltransferase activity"/>
    <property type="evidence" value="ECO:0007669"/>
    <property type="project" value="TreeGrafter"/>
</dbReference>
<dbReference type="InterPro" id="IPR017853">
    <property type="entry name" value="GH"/>
</dbReference>
<organism evidence="11 12">
    <name type="scientific">Trichocladium antarcticum</name>
    <dbReference type="NCBI Taxonomy" id="1450529"/>
    <lineage>
        <taxon>Eukaryota</taxon>
        <taxon>Fungi</taxon>
        <taxon>Dikarya</taxon>
        <taxon>Ascomycota</taxon>
        <taxon>Pezizomycotina</taxon>
        <taxon>Sordariomycetes</taxon>
        <taxon>Sordariomycetidae</taxon>
        <taxon>Sordariales</taxon>
        <taxon>Chaetomiaceae</taxon>
        <taxon>Trichocladium</taxon>
    </lineage>
</organism>
<dbReference type="PANTHER" id="PTHR31468">
    <property type="entry name" value="1,3-BETA-GLUCANOSYLTRANSFERASE GAS1"/>
    <property type="match status" value="1"/>
</dbReference>
<dbReference type="EC" id="2.4.1.-" evidence="9"/>
<evidence type="ECO:0000256" key="6">
    <source>
        <dbReference type="ARBA" id="ARBA00023136"/>
    </source>
</evidence>
<reference evidence="11" key="1">
    <citation type="journal article" date="2023" name="Mol. Phylogenet. Evol.">
        <title>Genome-scale phylogeny and comparative genomics of the fungal order Sordariales.</title>
        <authorList>
            <person name="Hensen N."/>
            <person name="Bonometti L."/>
            <person name="Westerberg I."/>
            <person name="Brannstrom I.O."/>
            <person name="Guillou S."/>
            <person name="Cros-Aarteil S."/>
            <person name="Calhoun S."/>
            <person name="Haridas S."/>
            <person name="Kuo A."/>
            <person name="Mondo S."/>
            <person name="Pangilinan J."/>
            <person name="Riley R."/>
            <person name="LaButti K."/>
            <person name="Andreopoulos B."/>
            <person name="Lipzen A."/>
            <person name="Chen C."/>
            <person name="Yan M."/>
            <person name="Daum C."/>
            <person name="Ng V."/>
            <person name="Clum A."/>
            <person name="Steindorff A."/>
            <person name="Ohm R.A."/>
            <person name="Martin F."/>
            <person name="Silar P."/>
            <person name="Natvig D.O."/>
            <person name="Lalanne C."/>
            <person name="Gautier V."/>
            <person name="Ament-Velasquez S.L."/>
            <person name="Kruys A."/>
            <person name="Hutchinson M.I."/>
            <person name="Powell A.J."/>
            <person name="Barry K."/>
            <person name="Miller A.N."/>
            <person name="Grigoriev I.V."/>
            <person name="Debuchy R."/>
            <person name="Gladieux P."/>
            <person name="Hiltunen Thoren M."/>
            <person name="Johannesson H."/>
        </authorList>
    </citation>
    <scope>NUCLEOTIDE SEQUENCE</scope>
    <source>
        <strain evidence="11">CBS 123565</strain>
    </source>
</reference>
<evidence type="ECO:0000256" key="2">
    <source>
        <dbReference type="ARBA" id="ARBA00007528"/>
    </source>
</evidence>